<dbReference type="GeneTree" id="ENSGT00390000008453"/>
<keyword evidence="5" id="KW-0496">Mitochondrion</keyword>
<dbReference type="GO" id="GO:0005763">
    <property type="term" value="C:mitochondrial small ribosomal subunit"/>
    <property type="evidence" value="ECO:0007669"/>
    <property type="project" value="InterPro"/>
</dbReference>
<evidence type="ECO:0000256" key="4">
    <source>
        <dbReference type="ARBA" id="ARBA00022980"/>
    </source>
</evidence>
<dbReference type="PANTHER" id="PTHR21035">
    <property type="entry name" value="28S RIBOSOMAL PROTEIN S26, MITOCHONDRIAL"/>
    <property type="match status" value="1"/>
</dbReference>
<keyword evidence="11" id="KW-1267">Proteomics identification</keyword>
<gene>
    <name evidence="9" type="primary">MRPS26</name>
</gene>
<evidence type="ECO:0000256" key="5">
    <source>
        <dbReference type="ARBA" id="ARBA00023128"/>
    </source>
</evidence>
<accession>A0A8V0YYF4</accession>
<sequence length="270" mass="30466">MLAALRCCGPRSFPAAFYEAIPAWSPWLVPSRGRKSRYDPPAKSKASRLKVPPPVDPAELYVVTERYRQHRLVLSALRSIFRSEVVQRKREAQRDAEDSAALSEEHRLLMAWNDAENARQRARRRKQKPSSPLRTWRLGLKSAWTTLATTTSPLTKRDALLSALHCPSSSVSWLKGMCWPGLCLEAGVLPFNAQISCRIDEQTACFLCCCCRGRGEGGKWHYFEVQSSTLPQSCSEEKEELLVFCFPFALSSALQFHLPLVGSLLLSAWR</sequence>
<evidence type="ECO:0000313" key="10">
    <source>
        <dbReference type="Proteomes" id="UP000000539"/>
    </source>
</evidence>
<keyword evidence="3" id="KW-0809">Transit peptide</keyword>
<dbReference type="Ensembl" id="ENSGALT00010039943.1">
    <property type="protein sequence ID" value="ENSGALP00010023128.1"/>
    <property type="gene ID" value="ENSGALG00010016576.1"/>
</dbReference>
<dbReference type="OrthoDB" id="5988811at2759"/>
<dbReference type="Proteomes" id="UP000000539">
    <property type="component" value="Chromosome 4"/>
</dbReference>
<evidence type="ECO:0007829" key="11">
    <source>
        <dbReference type="PeptideAtlas" id="A0A8V0YYF4"/>
    </source>
</evidence>
<dbReference type="InterPro" id="IPR026140">
    <property type="entry name" value="Ribosomal_mS26"/>
</dbReference>
<organism evidence="9 10">
    <name type="scientific">Gallus gallus</name>
    <name type="common">Chicken</name>
    <dbReference type="NCBI Taxonomy" id="9031"/>
    <lineage>
        <taxon>Eukaryota</taxon>
        <taxon>Metazoa</taxon>
        <taxon>Chordata</taxon>
        <taxon>Craniata</taxon>
        <taxon>Vertebrata</taxon>
        <taxon>Euteleostomi</taxon>
        <taxon>Archelosauria</taxon>
        <taxon>Archosauria</taxon>
        <taxon>Dinosauria</taxon>
        <taxon>Saurischia</taxon>
        <taxon>Theropoda</taxon>
        <taxon>Coelurosauria</taxon>
        <taxon>Aves</taxon>
        <taxon>Neognathae</taxon>
        <taxon>Galloanserae</taxon>
        <taxon>Galliformes</taxon>
        <taxon>Phasianidae</taxon>
        <taxon>Phasianinae</taxon>
        <taxon>Gallus</taxon>
    </lineage>
</organism>
<reference evidence="9" key="3">
    <citation type="submission" date="2025-09" db="UniProtKB">
        <authorList>
            <consortium name="Ensembl"/>
        </authorList>
    </citation>
    <scope>IDENTIFICATION</scope>
    <source>
        <strain evidence="9">broiler</strain>
    </source>
</reference>
<evidence type="ECO:0000313" key="9">
    <source>
        <dbReference type="Ensembl" id="ENSGALP00010023128.1"/>
    </source>
</evidence>
<evidence type="ECO:0000256" key="8">
    <source>
        <dbReference type="ARBA" id="ARBA00035344"/>
    </source>
</evidence>
<keyword evidence="10" id="KW-1185">Reference proteome</keyword>
<dbReference type="PANTHER" id="PTHR21035:SF2">
    <property type="entry name" value="SMALL RIBOSOMAL SUBUNIT PROTEIN MS26"/>
    <property type="match status" value="1"/>
</dbReference>
<evidence type="ECO:0000256" key="6">
    <source>
        <dbReference type="ARBA" id="ARBA00023274"/>
    </source>
</evidence>
<keyword evidence="6" id="KW-0687">Ribonucleoprotein</keyword>
<name>A0A8V0YYF4_CHICK</name>
<comment type="similarity">
    <text evidence="2">Belongs to the mitochondrion-specific ribosomal protein mS26 family.</text>
</comment>
<evidence type="ECO:0000256" key="1">
    <source>
        <dbReference type="ARBA" id="ARBA00004173"/>
    </source>
</evidence>
<proteinExistence type="evidence at protein level"/>
<protein>
    <recommendedName>
        <fullName evidence="7">Small ribosomal subunit protein mS26</fullName>
    </recommendedName>
    <alternativeName>
        <fullName evidence="8">28S ribosomal protein S26, mitochondrial</fullName>
    </alternativeName>
</protein>
<reference evidence="9" key="1">
    <citation type="submission" date="2020-11" db="EMBL/GenBank/DDBJ databases">
        <title>Gallus gallus (Chicken) genome, bGalGal1, GRCg7b, maternal haplotype autosomes + Z &amp; W.</title>
        <authorList>
            <person name="Warren W."/>
            <person name="Formenti G."/>
            <person name="Fedrigo O."/>
            <person name="Haase B."/>
            <person name="Mountcastle J."/>
            <person name="Balacco J."/>
            <person name="Tracey A."/>
            <person name="Schneider V."/>
            <person name="Okimoto R."/>
            <person name="Cheng H."/>
            <person name="Hawken R."/>
            <person name="Howe K."/>
            <person name="Jarvis E.D."/>
        </authorList>
    </citation>
    <scope>NUCLEOTIDE SEQUENCE [LARGE SCALE GENOMIC DNA]</scope>
    <source>
        <strain evidence="9">Broiler</strain>
    </source>
</reference>
<evidence type="ECO:0000256" key="2">
    <source>
        <dbReference type="ARBA" id="ARBA00009672"/>
    </source>
</evidence>
<dbReference type="Pfam" id="PF14943">
    <property type="entry name" value="MRP-S26"/>
    <property type="match status" value="1"/>
</dbReference>
<dbReference type="AlphaFoldDB" id="A0A8V0YYF4"/>
<evidence type="ECO:0000256" key="7">
    <source>
        <dbReference type="ARBA" id="ARBA00035138"/>
    </source>
</evidence>
<keyword evidence="4" id="KW-0689">Ribosomal protein</keyword>
<reference evidence="9" key="2">
    <citation type="submission" date="2025-08" db="UniProtKB">
        <authorList>
            <consortium name="Ensembl"/>
        </authorList>
    </citation>
    <scope>IDENTIFICATION</scope>
    <source>
        <strain evidence="9">broiler</strain>
    </source>
</reference>
<evidence type="ECO:0000256" key="3">
    <source>
        <dbReference type="ARBA" id="ARBA00022946"/>
    </source>
</evidence>
<comment type="subcellular location">
    <subcellularLocation>
        <location evidence="1">Mitochondrion</location>
    </subcellularLocation>
</comment>